<dbReference type="SUPFAM" id="SSF90123">
    <property type="entry name" value="ABC transporter transmembrane region"/>
    <property type="match status" value="1"/>
</dbReference>
<feature type="transmembrane region" description="Helical" evidence="7">
    <location>
        <begin position="142"/>
        <end position="161"/>
    </location>
</feature>
<dbReference type="CDD" id="cd07346">
    <property type="entry name" value="ABC_6TM_exporters"/>
    <property type="match status" value="1"/>
</dbReference>
<dbReference type="OrthoDB" id="9806127at2"/>
<evidence type="ECO:0000256" key="5">
    <source>
        <dbReference type="ARBA" id="ARBA00022989"/>
    </source>
</evidence>
<dbReference type="EMBL" id="CP006272">
    <property type="protein sequence ID" value="AGZ41954.1"/>
    <property type="molecule type" value="Genomic_DNA"/>
</dbReference>
<evidence type="ECO:0000256" key="1">
    <source>
        <dbReference type="ARBA" id="ARBA00004651"/>
    </source>
</evidence>
<proteinExistence type="predicted"/>
<evidence type="ECO:0000256" key="7">
    <source>
        <dbReference type="SAM" id="Phobius"/>
    </source>
</evidence>
<dbReference type="SMART" id="SM00382">
    <property type="entry name" value="AAA"/>
    <property type="match status" value="1"/>
</dbReference>
<dbReference type="InterPro" id="IPR027417">
    <property type="entry name" value="P-loop_NTPase"/>
</dbReference>
<dbReference type="HOGENOM" id="CLU_000604_84_9_11"/>
<organism evidence="10 11">
    <name type="scientific">Actinoplanes friuliensis DSM 7358</name>
    <dbReference type="NCBI Taxonomy" id="1246995"/>
    <lineage>
        <taxon>Bacteria</taxon>
        <taxon>Bacillati</taxon>
        <taxon>Actinomycetota</taxon>
        <taxon>Actinomycetes</taxon>
        <taxon>Micromonosporales</taxon>
        <taxon>Micromonosporaceae</taxon>
        <taxon>Actinoplanes</taxon>
    </lineage>
</organism>
<dbReference type="RefSeq" id="WP_023362327.1">
    <property type="nucleotide sequence ID" value="NC_022657.1"/>
</dbReference>
<dbReference type="InterPro" id="IPR011527">
    <property type="entry name" value="ABC1_TM_dom"/>
</dbReference>
<dbReference type="Gene3D" id="1.20.1560.10">
    <property type="entry name" value="ABC transporter type 1, transmembrane domain"/>
    <property type="match status" value="1"/>
</dbReference>
<keyword evidence="5 7" id="KW-1133">Transmembrane helix</keyword>
<feature type="transmembrane region" description="Helical" evidence="7">
    <location>
        <begin position="68"/>
        <end position="90"/>
    </location>
</feature>
<sequence>MSALPVADRRTVAREIRALQRRHRGRLAGIVALQVVTVAVGLLPPILLGRLVDGITGGFDTHDADLTAVLIAACLLAHGVLAFVATRAAFTLGELVFAELREDFTDRILALPLGTVEETDSGEILSRTTTDMEAIREIVRTGVPETLIGVLTTVLTVVAAFLIDPLIAGGVLIGLPIIALATRWYTRRAPAAFAARFATRARLTSAVTETARGADTVEAFDLAGDRRDLVRERIGTARDAALVPIGLHVRWFPAVQIGYHLPLLVVLAWGAVLVQQGRAEIGAVAAITLLVRALITPLDDLAYWFGELQSATAAFARIFGVPRAPASPAFTPVPSLDARVEVAGVTFGYAPDRPVLHDVTLVVEPGERVVIVGASGAGKSTLALLIAGVHTAATGRVAIGGTPVAHLPDGLLRDRVALVTQEDHVFTGTVADNLLLARPEASPEELVRALEAAGATWVTDLGAELGADAYLPTPAETQQLAAARLILRAPQVLVLDEATSALSRAQAARLETSLAETAGRRTIIEVAHRLDTATRADRVVMLVDGRIAESGAHQDLLTADGPYARLWQAWLGGQARTVPS</sequence>
<evidence type="ECO:0000313" key="10">
    <source>
        <dbReference type="EMBL" id="AGZ41954.1"/>
    </source>
</evidence>
<dbReference type="PANTHER" id="PTHR24221">
    <property type="entry name" value="ATP-BINDING CASSETTE SUB-FAMILY B"/>
    <property type="match status" value="1"/>
</dbReference>
<dbReference type="AlphaFoldDB" id="U5VYI6"/>
<dbReference type="InterPro" id="IPR003593">
    <property type="entry name" value="AAA+_ATPase"/>
</dbReference>
<evidence type="ECO:0000256" key="2">
    <source>
        <dbReference type="ARBA" id="ARBA00022692"/>
    </source>
</evidence>
<keyword evidence="4" id="KW-0067">ATP-binding</keyword>
<evidence type="ECO:0000259" key="9">
    <source>
        <dbReference type="PROSITE" id="PS50929"/>
    </source>
</evidence>
<dbReference type="Pfam" id="PF00005">
    <property type="entry name" value="ABC_tran"/>
    <property type="match status" value="1"/>
</dbReference>
<evidence type="ECO:0000256" key="3">
    <source>
        <dbReference type="ARBA" id="ARBA00022741"/>
    </source>
</evidence>
<dbReference type="GO" id="GO:0005886">
    <property type="term" value="C:plasma membrane"/>
    <property type="evidence" value="ECO:0007669"/>
    <property type="project" value="UniProtKB-SubCell"/>
</dbReference>
<evidence type="ECO:0000313" key="11">
    <source>
        <dbReference type="Proteomes" id="UP000017746"/>
    </source>
</evidence>
<name>U5VYI6_9ACTN</name>
<dbReference type="GO" id="GO:0016887">
    <property type="term" value="F:ATP hydrolysis activity"/>
    <property type="evidence" value="ECO:0007669"/>
    <property type="project" value="InterPro"/>
</dbReference>
<evidence type="ECO:0000256" key="4">
    <source>
        <dbReference type="ARBA" id="ARBA00022840"/>
    </source>
</evidence>
<dbReference type="PANTHER" id="PTHR24221:SF654">
    <property type="entry name" value="ATP-BINDING CASSETTE SUB-FAMILY B MEMBER 6"/>
    <property type="match status" value="1"/>
</dbReference>
<dbReference type="GO" id="GO:0005524">
    <property type="term" value="F:ATP binding"/>
    <property type="evidence" value="ECO:0007669"/>
    <property type="project" value="UniProtKB-KW"/>
</dbReference>
<dbReference type="eggNOG" id="COG1132">
    <property type="taxonomic scope" value="Bacteria"/>
</dbReference>
<dbReference type="Proteomes" id="UP000017746">
    <property type="component" value="Chromosome"/>
</dbReference>
<dbReference type="GO" id="GO:0140359">
    <property type="term" value="F:ABC-type transporter activity"/>
    <property type="evidence" value="ECO:0007669"/>
    <property type="project" value="InterPro"/>
</dbReference>
<keyword evidence="3" id="KW-0547">Nucleotide-binding</keyword>
<keyword evidence="11" id="KW-1185">Reference proteome</keyword>
<feature type="transmembrane region" description="Helical" evidence="7">
    <location>
        <begin position="27"/>
        <end position="48"/>
    </location>
</feature>
<dbReference type="InterPro" id="IPR039421">
    <property type="entry name" value="Type_1_exporter"/>
</dbReference>
<dbReference type="PROSITE" id="PS50893">
    <property type="entry name" value="ABC_TRANSPORTER_2"/>
    <property type="match status" value="1"/>
</dbReference>
<accession>U5VYI6</accession>
<dbReference type="Pfam" id="PF00664">
    <property type="entry name" value="ABC_membrane"/>
    <property type="match status" value="1"/>
</dbReference>
<dbReference type="STRING" id="1246995.AFR_18380"/>
<keyword evidence="6 7" id="KW-0472">Membrane</keyword>
<feature type="transmembrane region" description="Helical" evidence="7">
    <location>
        <begin position="167"/>
        <end position="186"/>
    </location>
</feature>
<dbReference type="KEGG" id="afs:AFR_18380"/>
<dbReference type="PROSITE" id="PS50929">
    <property type="entry name" value="ABC_TM1F"/>
    <property type="match status" value="1"/>
</dbReference>
<gene>
    <name evidence="10" type="ORF">AFR_18380</name>
</gene>
<dbReference type="InterPro" id="IPR036640">
    <property type="entry name" value="ABC1_TM_sf"/>
</dbReference>
<reference evidence="10 11" key="1">
    <citation type="journal article" date="2014" name="J. Biotechnol.">
        <title>Complete genome sequence of the actinobacterium Actinoplanes friuliensis HAG 010964, producer of the lipopeptide antibiotic friulimycin.</title>
        <authorList>
            <person name="Ruckert C."/>
            <person name="Szczepanowski R."/>
            <person name="Albersmeier A."/>
            <person name="Goesmann A."/>
            <person name="Fischer N."/>
            <person name="Steinkamper A."/>
            <person name="Puhler A."/>
            <person name="Biener R."/>
            <person name="Schwartz D."/>
            <person name="Kalinowski J."/>
        </authorList>
    </citation>
    <scope>NUCLEOTIDE SEQUENCE [LARGE SCALE GENOMIC DNA]</scope>
    <source>
        <strain evidence="10 11">DSM 7358</strain>
    </source>
</reference>
<evidence type="ECO:0000256" key="6">
    <source>
        <dbReference type="ARBA" id="ARBA00023136"/>
    </source>
</evidence>
<dbReference type="Gene3D" id="3.40.50.300">
    <property type="entry name" value="P-loop containing nucleotide triphosphate hydrolases"/>
    <property type="match status" value="1"/>
</dbReference>
<evidence type="ECO:0000259" key="8">
    <source>
        <dbReference type="PROSITE" id="PS50893"/>
    </source>
</evidence>
<protein>
    <submittedName>
        <fullName evidence="10">ABC transporter</fullName>
    </submittedName>
</protein>
<dbReference type="PATRIC" id="fig|1246995.3.peg.3730"/>
<feature type="domain" description="ABC transmembrane type-1" evidence="9">
    <location>
        <begin position="28"/>
        <end position="310"/>
    </location>
</feature>
<comment type="subcellular location">
    <subcellularLocation>
        <location evidence="1">Cell membrane</location>
        <topology evidence="1">Multi-pass membrane protein</topology>
    </subcellularLocation>
</comment>
<keyword evidence="2 7" id="KW-0812">Transmembrane</keyword>
<dbReference type="InterPro" id="IPR003439">
    <property type="entry name" value="ABC_transporter-like_ATP-bd"/>
</dbReference>
<feature type="domain" description="ABC transporter" evidence="8">
    <location>
        <begin position="340"/>
        <end position="569"/>
    </location>
</feature>
<dbReference type="SUPFAM" id="SSF52540">
    <property type="entry name" value="P-loop containing nucleoside triphosphate hydrolases"/>
    <property type="match status" value="1"/>
</dbReference>
<dbReference type="GO" id="GO:0034040">
    <property type="term" value="F:ATPase-coupled lipid transmembrane transporter activity"/>
    <property type="evidence" value="ECO:0007669"/>
    <property type="project" value="TreeGrafter"/>
</dbReference>